<dbReference type="PROSITE" id="PS00688">
    <property type="entry name" value="SIGMA54_INTERACT_3"/>
    <property type="match status" value="1"/>
</dbReference>
<dbReference type="eggNOG" id="COG3829">
    <property type="taxonomic scope" value="Bacteria"/>
</dbReference>
<dbReference type="Pfam" id="PF25601">
    <property type="entry name" value="AAA_lid_14"/>
    <property type="match status" value="1"/>
</dbReference>
<evidence type="ECO:0000313" key="8">
    <source>
        <dbReference type="Proteomes" id="UP000000466"/>
    </source>
</evidence>
<dbReference type="STRING" id="1117647.M5M_08450"/>
<evidence type="ECO:0000256" key="3">
    <source>
        <dbReference type="ARBA" id="ARBA00023015"/>
    </source>
</evidence>
<dbReference type="RefSeq" id="WP_016389306.1">
    <property type="nucleotide sequence ID" value="NC_018868.3"/>
</dbReference>
<evidence type="ECO:0000256" key="2">
    <source>
        <dbReference type="ARBA" id="ARBA00022840"/>
    </source>
</evidence>
<evidence type="ECO:0000259" key="6">
    <source>
        <dbReference type="PROSITE" id="PS50045"/>
    </source>
</evidence>
<evidence type="ECO:0000256" key="5">
    <source>
        <dbReference type="ARBA" id="ARBA00023163"/>
    </source>
</evidence>
<dbReference type="SUPFAM" id="SSF52540">
    <property type="entry name" value="P-loop containing nucleoside triphosphate hydrolases"/>
    <property type="match status" value="1"/>
</dbReference>
<dbReference type="Gene3D" id="1.10.10.60">
    <property type="entry name" value="Homeodomain-like"/>
    <property type="match status" value="1"/>
</dbReference>
<protein>
    <submittedName>
        <fullName evidence="7">Fis family transcriptional regulator</fullName>
    </submittedName>
</protein>
<evidence type="ECO:0000256" key="1">
    <source>
        <dbReference type="ARBA" id="ARBA00022741"/>
    </source>
</evidence>
<dbReference type="SUPFAM" id="SSF46689">
    <property type="entry name" value="Homeodomain-like"/>
    <property type="match status" value="1"/>
</dbReference>
<dbReference type="GO" id="GO:0005524">
    <property type="term" value="F:ATP binding"/>
    <property type="evidence" value="ECO:0007669"/>
    <property type="project" value="UniProtKB-KW"/>
</dbReference>
<keyword evidence="2" id="KW-0067">ATP-binding</keyword>
<name>K4KIA0_SIMAS</name>
<dbReference type="SMART" id="SM00382">
    <property type="entry name" value="AAA"/>
    <property type="match status" value="1"/>
</dbReference>
<feature type="domain" description="Sigma-54 factor interaction" evidence="6">
    <location>
        <begin position="136"/>
        <end position="364"/>
    </location>
</feature>
<dbReference type="PANTHER" id="PTHR32071">
    <property type="entry name" value="TRANSCRIPTIONAL REGULATORY PROTEIN"/>
    <property type="match status" value="1"/>
</dbReference>
<evidence type="ECO:0000256" key="4">
    <source>
        <dbReference type="ARBA" id="ARBA00023125"/>
    </source>
</evidence>
<keyword evidence="3" id="KW-0805">Transcription regulation</keyword>
<dbReference type="InterPro" id="IPR002078">
    <property type="entry name" value="Sigma_54_int"/>
</dbReference>
<dbReference type="GO" id="GO:0043565">
    <property type="term" value="F:sequence-specific DNA binding"/>
    <property type="evidence" value="ECO:0007669"/>
    <property type="project" value="InterPro"/>
</dbReference>
<dbReference type="PRINTS" id="PR01590">
    <property type="entry name" value="HTHFIS"/>
</dbReference>
<dbReference type="InterPro" id="IPR027417">
    <property type="entry name" value="P-loop_NTPase"/>
</dbReference>
<dbReference type="InterPro" id="IPR002197">
    <property type="entry name" value="HTH_Fis"/>
</dbReference>
<dbReference type="AlphaFoldDB" id="K4KIA0"/>
<dbReference type="EMBL" id="CP003746">
    <property type="protein sequence ID" value="AFU98879.2"/>
    <property type="molecule type" value="Genomic_DNA"/>
</dbReference>
<dbReference type="CDD" id="cd00009">
    <property type="entry name" value="AAA"/>
    <property type="match status" value="1"/>
</dbReference>
<dbReference type="Pfam" id="PF02954">
    <property type="entry name" value="HTH_8"/>
    <property type="match status" value="1"/>
</dbReference>
<organism evidence="7 8">
    <name type="scientific">Simiduia agarivorans (strain DSM 21679 / JCM 13881 / BCRC 17597 / SA1)</name>
    <dbReference type="NCBI Taxonomy" id="1117647"/>
    <lineage>
        <taxon>Bacteria</taxon>
        <taxon>Pseudomonadati</taxon>
        <taxon>Pseudomonadota</taxon>
        <taxon>Gammaproteobacteria</taxon>
        <taxon>Cellvibrionales</taxon>
        <taxon>Cellvibrionaceae</taxon>
        <taxon>Simiduia</taxon>
    </lineage>
</organism>
<dbReference type="Proteomes" id="UP000000466">
    <property type="component" value="Chromosome"/>
</dbReference>
<dbReference type="InterPro" id="IPR025944">
    <property type="entry name" value="Sigma_54_int_dom_CS"/>
</dbReference>
<dbReference type="InterPro" id="IPR003593">
    <property type="entry name" value="AAA+_ATPase"/>
</dbReference>
<accession>K4KIA0</accession>
<keyword evidence="8" id="KW-1185">Reference proteome</keyword>
<dbReference type="HOGENOM" id="CLU_000445_0_6_6"/>
<dbReference type="Gene3D" id="3.40.50.300">
    <property type="entry name" value="P-loop containing nucleotide triphosphate hydrolases"/>
    <property type="match status" value="1"/>
</dbReference>
<dbReference type="Pfam" id="PF00158">
    <property type="entry name" value="Sigma54_activat"/>
    <property type="match status" value="1"/>
</dbReference>
<keyword evidence="4" id="KW-0238">DNA-binding</keyword>
<proteinExistence type="predicted"/>
<dbReference type="InterPro" id="IPR025662">
    <property type="entry name" value="Sigma_54_int_dom_ATP-bd_1"/>
</dbReference>
<evidence type="ECO:0000313" key="7">
    <source>
        <dbReference type="EMBL" id="AFU98879.2"/>
    </source>
</evidence>
<keyword evidence="1" id="KW-0547">Nucleotide-binding</keyword>
<dbReference type="PROSITE" id="PS00675">
    <property type="entry name" value="SIGMA54_INTERACT_1"/>
    <property type="match status" value="1"/>
</dbReference>
<dbReference type="PROSITE" id="PS50045">
    <property type="entry name" value="SIGMA54_INTERACT_4"/>
    <property type="match status" value="1"/>
</dbReference>
<dbReference type="Gene3D" id="1.10.8.60">
    <property type="match status" value="1"/>
</dbReference>
<dbReference type="FunFam" id="3.40.50.300:FF:000006">
    <property type="entry name" value="DNA-binding transcriptional regulator NtrC"/>
    <property type="match status" value="1"/>
</dbReference>
<dbReference type="GO" id="GO:0006355">
    <property type="term" value="P:regulation of DNA-templated transcription"/>
    <property type="evidence" value="ECO:0007669"/>
    <property type="project" value="InterPro"/>
</dbReference>
<reference evidence="7 8" key="1">
    <citation type="journal article" date="2013" name="Genome Announc.">
        <title>Complete genome sequence of Simiduia agarivorans SA1(T), a marine bacterium able to degrade a variety of polysaccharides.</title>
        <authorList>
            <person name="Lin S.Y."/>
            <person name="Shieh W.Y."/>
            <person name="Chen J.S."/>
            <person name="Tang S.L."/>
        </authorList>
    </citation>
    <scope>NUCLEOTIDE SEQUENCE [LARGE SCALE GENOMIC DNA]</scope>
    <source>
        <strain evidence="8">DSM 21679 / JCM 13881 / BCRC 17597 / SA1</strain>
    </source>
</reference>
<dbReference type="InterPro" id="IPR009057">
    <property type="entry name" value="Homeodomain-like_sf"/>
</dbReference>
<dbReference type="InterPro" id="IPR058031">
    <property type="entry name" value="AAA_lid_NorR"/>
</dbReference>
<sequence>MNPARTLCLLPPDLLSQLGDLPAAHYCQDADSFLGQLDSADWALVLLAAPAVDAGFWQSVLATSAVKDSEWLLFSDGAPNELLDRLGLEAGAFHFRTPYPIDDVRQLLAEIAAEFEADAHSREHKSTSGIDQFGALAGSSGAMRKLYRQIRKVAPTEQSVMVLGESGVGKELVARTLHQVSDRAEAPFVAINCGALPDALVESELFGHERGAFTGAVKGHKGVFELARGGTLFLDEVAEMSLEHQVKLLRVLETGEFRPLGREQPLTADVRVISATNRLPEEEVAAGRFREDLYFRLAQWPLQVPPLRTRAGDRIGLAEHFLAYTNSREGRQIALSDAAKQAIEHYDWPGNVRELKHCINRACLLADDEILPRHLMLRASAGNIADQVPAGVPLATLERAAIMNTLAAAGGNKTLAASQLGISVKTLYNKLAKYE</sequence>
<gene>
    <name evidence="7" type="ordered locus">M5M_08450</name>
</gene>
<dbReference type="KEGG" id="saga:M5M_08450"/>
<keyword evidence="5" id="KW-0804">Transcription</keyword>
<dbReference type="PANTHER" id="PTHR32071:SF117">
    <property type="entry name" value="PTS-DEPENDENT DIHYDROXYACETONE KINASE OPERON REGULATORY PROTEIN-RELATED"/>
    <property type="match status" value="1"/>
</dbReference>